<accession>A0A9R0Q8X4</accession>
<dbReference type="AlphaFoldDB" id="A0A9R0Q8X4"/>
<gene>
    <name evidence="1" type="ORF">TRITD_1Av1G159510</name>
</gene>
<keyword evidence="2" id="KW-1185">Reference proteome</keyword>
<reference evidence="1 2" key="1">
    <citation type="submission" date="2017-09" db="EMBL/GenBank/DDBJ databases">
        <authorList>
            <consortium name="International Durum Wheat Genome Sequencing Consortium (IDWGSC)"/>
            <person name="Milanesi L."/>
        </authorList>
    </citation>
    <scope>NUCLEOTIDE SEQUENCE [LARGE SCALE GENOMIC DNA]</scope>
    <source>
        <strain evidence="2">cv. Svevo</strain>
    </source>
</reference>
<evidence type="ECO:0000313" key="2">
    <source>
        <dbReference type="Proteomes" id="UP000324705"/>
    </source>
</evidence>
<protein>
    <submittedName>
        <fullName evidence="1">Uncharacterized protein</fullName>
    </submittedName>
</protein>
<dbReference type="Proteomes" id="UP000324705">
    <property type="component" value="Chromosome 1A"/>
</dbReference>
<evidence type="ECO:0000313" key="1">
    <source>
        <dbReference type="EMBL" id="VAH07120.1"/>
    </source>
</evidence>
<sequence>MAACVDPWLRRVGFPWPRRPVRWHRTTSVEETVTPLVAALPVDHSDRRRTLRASSRARARGHPGVIESLKVEEIAEDGGAVDGIKGVNKIEFSEEQRRKYRKPHAYFDKILTANIYSAY</sequence>
<dbReference type="EMBL" id="LT934111">
    <property type="protein sequence ID" value="VAH07120.1"/>
    <property type="molecule type" value="Genomic_DNA"/>
</dbReference>
<dbReference type="Gramene" id="TRITD1Av1G159510.2">
    <property type="protein sequence ID" value="TRITD1Av1G159510.2"/>
    <property type="gene ID" value="TRITD1Av1G159510"/>
</dbReference>
<dbReference type="OMA" id="GVNKMEF"/>
<name>A0A9R0Q8X4_TRITD</name>
<proteinExistence type="predicted"/>
<organism evidence="1 2">
    <name type="scientific">Triticum turgidum subsp. durum</name>
    <name type="common">Durum wheat</name>
    <name type="synonym">Triticum durum</name>
    <dbReference type="NCBI Taxonomy" id="4567"/>
    <lineage>
        <taxon>Eukaryota</taxon>
        <taxon>Viridiplantae</taxon>
        <taxon>Streptophyta</taxon>
        <taxon>Embryophyta</taxon>
        <taxon>Tracheophyta</taxon>
        <taxon>Spermatophyta</taxon>
        <taxon>Magnoliopsida</taxon>
        <taxon>Liliopsida</taxon>
        <taxon>Poales</taxon>
        <taxon>Poaceae</taxon>
        <taxon>BOP clade</taxon>
        <taxon>Pooideae</taxon>
        <taxon>Triticodae</taxon>
        <taxon>Triticeae</taxon>
        <taxon>Triticinae</taxon>
        <taxon>Triticum</taxon>
    </lineage>
</organism>